<proteinExistence type="predicted"/>
<protein>
    <submittedName>
        <fullName evidence="1">Uncharacterized protein</fullName>
    </submittedName>
</protein>
<dbReference type="EMBL" id="CADCUC010000029">
    <property type="protein sequence ID" value="CAA9306560.1"/>
    <property type="molecule type" value="Genomic_DNA"/>
</dbReference>
<dbReference type="AlphaFoldDB" id="A0A6J4KJ32"/>
<name>A0A6J4KJ32_9HYPH</name>
<organism evidence="1">
    <name type="scientific">uncultured Microvirga sp</name>
    <dbReference type="NCBI Taxonomy" id="412392"/>
    <lineage>
        <taxon>Bacteria</taxon>
        <taxon>Pseudomonadati</taxon>
        <taxon>Pseudomonadota</taxon>
        <taxon>Alphaproteobacteria</taxon>
        <taxon>Hyphomicrobiales</taxon>
        <taxon>Methylobacteriaceae</taxon>
        <taxon>Microvirga</taxon>
        <taxon>environmental samples</taxon>
    </lineage>
</organism>
<accession>A0A6J4KJ32</accession>
<evidence type="ECO:0000313" key="1">
    <source>
        <dbReference type="EMBL" id="CAA9306560.1"/>
    </source>
</evidence>
<sequence>MSKILDELYKQLATVQTGIEAHH</sequence>
<gene>
    <name evidence="1" type="ORF">AVDCRST_MAG90-155</name>
</gene>
<feature type="non-terminal residue" evidence="1">
    <location>
        <position position="23"/>
    </location>
</feature>
<reference evidence="1" key="1">
    <citation type="submission" date="2020-02" db="EMBL/GenBank/DDBJ databases">
        <authorList>
            <person name="Meier V. D."/>
        </authorList>
    </citation>
    <scope>NUCLEOTIDE SEQUENCE</scope>
    <source>
        <strain evidence="1">AVDCRST_MAG90</strain>
    </source>
</reference>